<dbReference type="EMBL" id="JALBWM010000124">
    <property type="protein sequence ID" value="MCO1336343.1"/>
    <property type="molecule type" value="Genomic_DNA"/>
</dbReference>
<gene>
    <name evidence="1" type="ORF">MO867_18585</name>
</gene>
<dbReference type="RefSeq" id="WP_252471945.1">
    <property type="nucleotide sequence ID" value="NZ_JALBWM010000124.1"/>
</dbReference>
<comment type="caution">
    <text evidence="1">The sequence shown here is derived from an EMBL/GenBank/DDBJ whole genome shotgun (WGS) entry which is preliminary data.</text>
</comment>
<proteinExistence type="predicted"/>
<evidence type="ECO:0000313" key="1">
    <source>
        <dbReference type="EMBL" id="MCO1336343.1"/>
    </source>
</evidence>
<organism evidence="1 2">
    <name type="scientific">Microbulbifer okhotskensis</name>
    <dbReference type="NCBI Taxonomy" id="2926617"/>
    <lineage>
        <taxon>Bacteria</taxon>
        <taxon>Pseudomonadati</taxon>
        <taxon>Pseudomonadota</taxon>
        <taxon>Gammaproteobacteria</taxon>
        <taxon>Cellvibrionales</taxon>
        <taxon>Microbulbiferaceae</taxon>
        <taxon>Microbulbifer</taxon>
    </lineage>
</organism>
<accession>A0A9X2J6J4</accession>
<protein>
    <submittedName>
        <fullName evidence="1">Uncharacterized protein</fullName>
    </submittedName>
</protein>
<evidence type="ECO:0000313" key="2">
    <source>
        <dbReference type="Proteomes" id="UP001139028"/>
    </source>
</evidence>
<dbReference type="AlphaFoldDB" id="A0A9X2J6J4"/>
<sequence length="166" mass="18631">MNGRKDLKSQPKTGRYFPIFFGDAVRLLKESDLTQSDGSRLAIRMENIEEEFDKGHRLVDIRLGENVAIYSLPEEITGKTAKNAVTKALNELNELTKTQKIITNSDGSKYSHFCAYLNPAFKIVITRKDISTQQGKYQGNSKFSNAFKSKKTTCIETTLSTTGLEP</sequence>
<dbReference type="Proteomes" id="UP001139028">
    <property type="component" value="Unassembled WGS sequence"/>
</dbReference>
<keyword evidence="2" id="KW-1185">Reference proteome</keyword>
<reference evidence="1" key="1">
    <citation type="journal article" date="2022" name="Arch. Microbiol.">
        <title>Microbulbifer okhotskensis sp. nov., isolated from a deep bottom sediment of the Okhotsk Sea.</title>
        <authorList>
            <person name="Romanenko L."/>
            <person name="Kurilenko V."/>
            <person name="Otstavnykh N."/>
            <person name="Velansky P."/>
            <person name="Isaeva M."/>
            <person name="Mikhailov V."/>
        </authorList>
    </citation>
    <scope>NUCLEOTIDE SEQUENCE</scope>
    <source>
        <strain evidence="1">OS29</strain>
    </source>
</reference>
<name>A0A9X2J6J4_9GAMM</name>